<dbReference type="InterPro" id="IPR001128">
    <property type="entry name" value="Cyt_P450"/>
</dbReference>
<keyword evidence="6" id="KW-0472">Membrane</keyword>
<evidence type="ECO:0000256" key="4">
    <source>
        <dbReference type="ARBA" id="ARBA00022723"/>
    </source>
</evidence>
<evidence type="ECO:0000256" key="3">
    <source>
        <dbReference type="ARBA" id="ARBA00022692"/>
    </source>
</evidence>
<dbReference type="GO" id="GO:0020037">
    <property type="term" value="F:heme binding"/>
    <property type="evidence" value="ECO:0007669"/>
    <property type="project" value="InterPro"/>
</dbReference>
<dbReference type="InterPro" id="IPR002401">
    <property type="entry name" value="Cyt_P450_E_grp-I"/>
</dbReference>
<dbReference type="InterPro" id="IPR051103">
    <property type="entry name" value="Plant_metabolite_P450s"/>
</dbReference>
<dbReference type="InterPro" id="IPR036396">
    <property type="entry name" value="Cyt_P450_sf"/>
</dbReference>
<evidence type="ECO:0000256" key="7">
    <source>
        <dbReference type="PIRSR" id="PIRSR602401-1"/>
    </source>
</evidence>
<evidence type="ECO:0000256" key="6">
    <source>
        <dbReference type="ARBA" id="ARBA00023136"/>
    </source>
</evidence>
<evidence type="ECO:0000256" key="1">
    <source>
        <dbReference type="ARBA" id="ARBA00001971"/>
    </source>
</evidence>
<dbReference type="GO" id="GO:0005506">
    <property type="term" value="F:iron ion binding"/>
    <property type="evidence" value="ECO:0007669"/>
    <property type="project" value="InterPro"/>
</dbReference>
<evidence type="ECO:0000313" key="8">
    <source>
        <dbReference type="EMBL" id="SPC99698.1"/>
    </source>
</evidence>
<evidence type="ECO:0008006" key="9">
    <source>
        <dbReference type="Google" id="ProtNLM"/>
    </source>
</evidence>
<comment type="subcellular location">
    <subcellularLocation>
        <location evidence="2">Membrane</location>
        <topology evidence="2">Single-pass membrane protein</topology>
    </subcellularLocation>
</comment>
<dbReference type="GO" id="GO:0016020">
    <property type="term" value="C:membrane"/>
    <property type="evidence" value="ECO:0007669"/>
    <property type="project" value="UniProtKB-SubCell"/>
</dbReference>
<dbReference type="SUPFAM" id="SSF48264">
    <property type="entry name" value="Cytochrome P450"/>
    <property type="match status" value="1"/>
</dbReference>
<dbReference type="Pfam" id="PF00067">
    <property type="entry name" value="p450"/>
    <property type="match status" value="2"/>
</dbReference>
<evidence type="ECO:0000256" key="5">
    <source>
        <dbReference type="ARBA" id="ARBA00022989"/>
    </source>
</evidence>
<dbReference type="PRINTS" id="PR00463">
    <property type="entry name" value="EP450I"/>
</dbReference>
<reference evidence="8" key="1">
    <citation type="submission" date="2018-02" db="EMBL/GenBank/DDBJ databases">
        <authorList>
            <person name="Cohen D.B."/>
            <person name="Kent A.D."/>
        </authorList>
    </citation>
    <scope>NUCLEOTIDE SEQUENCE</scope>
</reference>
<proteinExistence type="predicted"/>
<dbReference type="AlphaFoldDB" id="A0A2N9GJR2"/>
<dbReference type="PANTHER" id="PTHR24298:SF204">
    <property type="entry name" value="CYTOCHROME P450, FAMILY 712, SUBFAMILY A, POLYPEPTIDE 1"/>
    <property type="match status" value="1"/>
</dbReference>
<keyword evidence="5" id="KW-1133">Transmembrane helix</keyword>
<keyword evidence="7" id="KW-0349">Heme</keyword>
<dbReference type="GO" id="GO:0016709">
    <property type="term" value="F:oxidoreductase activity, acting on paired donors, with incorporation or reduction of molecular oxygen, NAD(P)H as one donor, and incorporation of one atom of oxygen"/>
    <property type="evidence" value="ECO:0007669"/>
    <property type="project" value="TreeGrafter"/>
</dbReference>
<dbReference type="PANTHER" id="PTHR24298">
    <property type="entry name" value="FLAVONOID 3'-MONOOXYGENASE-RELATED"/>
    <property type="match status" value="1"/>
</dbReference>
<dbReference type="PRINTS" id="PR00385">
    <property type="entry name" value="P450"/>
</dbReference>
<gene>
    <name evidence="8" type="ORF">FSB_LOCUS27580</name>
</gene>
<sequence length="176" mass="19478">MAGTDTSSAAMQWAMGELINNPKAMQKLWEEINSVVGPNRLVKELDIPDLPYLCAVTRETLRLHPSAPIIIRECAEDCKVNGSIIKAKTRMLVNVYAIMRDPEFCTDPDEFIPESGRRGCPGASLAMLVMHPAIAALVQRFDWKVKDMEKVDLTQGSGFAAEMAKPLVCYPITRLA</sequence>
<feature type="binding site" description="axial binding residue" evidence="7">
    <location>
        <position position="120"/>
    </location>
    <ligand>
        <name>heme</name>
        <dbReference type="ChEBI" id="CHEBI:30413"/>
    </ligand>
    <ligandPart>
        <name>Fe</name>
        <dbReference type="ChEBI" id="CHEBI:18248"/>
    </ligandPart>
</feature>
<comment type="cofactor">
    <cofactor evidence="1 7">
        <name>heme</name>
        <dbReference type="ChEBI" id="CHEBI:30413"/>
    </cofactor>
</comment>
<accession>A0A2N9GJR2</accession>
<keyword evidence="7" id="KW-0408">Iron</keyword>
<dbReference type="Gene3D" id="1.10.630.10">
    <property type="entry name" value="Cytochrome P450"/>
    <property type="match status" value="1"/>
</dbReference>
<evidence type="ECO:0000256" key="2">
    <source>
        <dbReference type="ARBA" id="ARBA00004167"/>
    </source>
</evidence>
<dbReference type="EMBL" id="OIVN01002001">
    <property type="protein sequence ID" value="SPC99698.1"/>
    <property type="molecule type" value="Genomic_DNA"/>
</dbReference>
<name>A0A2N9GJR2_FAGSY</name>
<keyword evidence="4 7" id="KW-0479">Metal-binding</keyword>
<protein>
    <recommendedName>
        <fullName evidence="9">Cytochrome P450</fullName>
    </recommendedName>
</protein>
<organism evidence="8">
    <name type="scientific">Fagus sylvatica</name>
    <name type="common">Beechnut</name>
    <dbReference type="NCBI Taxonomy" id="28930"/>
    <lineage>
        <taxon>Eukaryota</taxon>
        <taxon>Viridiplantae</taxon>
        <taxon>Streptophyta</taxon>
        <taxon>Embryophyta</taxon>
        <taxon>Tracheophyta</taxon>
        <taxon>Spermatophyta</taxon>
        <taxon>Magnoliopsida</taxon>
        <taxon>eudicotyledons</taxon>
        <taxon>Gunneridae</taxon>
        <taxon>Pentapetalae</taxon>
        <taxon>rosids</taxon>
        <taxon>fabids</taxon>
        <taxon>Fagales</taxon>
        <taxon>Fagaceae</taxon>
        <taxon>Fagus</taxon>
    </lineage>
</organism>
<keyword evidence="3" id="KW-0812">Transmembrane</keyword>